<feature type="compositionally biased region" description="Basic and acidic residues" evidence="8">
    <location>
        <begin position="1564"/>
        <end position="1573"/>
    </location>
</feature>
<feature type="region of interest" description="Disordered" evidence="8">
    <location>
        <begin position="1240"/>
        <end position="1264"/>
    </location>
</feature>
<dbReference type="GO" id="GO:0030017">
    <property type="term" value="C:sarcomere"/>
    <property type="evidence" value="ECO:0007669"/>
    <property type="project" value="UniProtKB-ARBA"/>
</dbReference>
<evidence type="ECO:0000256" key="7">
    <source>
        <dbReference type="SAM" id="Coils"/>
    </source>
</evidence>
<dbReference type="InterPro" id="IPR013098">
    <property type="entry name" value="Ig_I-set"/>
</dbReference>
<dbReference type="InterPro" id="IPR007110">
    <property type="entry name" value="Ig-like_dom"/>
</dbReference>
<protein>
    <submittedName>
        <fullName evidence="10">Coiled-coil domain-containing protein 141</fullName>
    </submittedName>
</protein>
<feature type="region of interest" description="Disordered" evidence="8">
    <location>
        <begin position="1541"/>
        <end position="1573"/>
    </location>
</feature>
<dbReference type="SMART" id="SM00409">
    <property type="entry name" value="IG"/>
    <property type="match status" value="1"/>
</dbReference>
<dbReference type="InterPro" id="IPR036179">
    <property type="entry name" value="Ig-like_dom_sf"/>
</dbReference>
<feature type="coiled-coil region" evidence="7">
    <location>
        <begin position="901"/>
        <end position="1003"/>
    </location>
</feature>
<dbReference type="PANTHER" id="PTHR42757">
    <property type="entry name" value="IGLON FAMILY OF IMMUNOGLOBULIN SUPERFAMILY-RELATED"/>
    <property type="match status" value="1"/>
</dbReference>
<organism evidence="10 11">
    <name type="scientific">Astyanax mexicanus</name>
    <name type="common">Blind cave fish</name>
    <name type="synonym">Astyanax fasciatus mexicanus</name>
    <dbReference type="NCBI Taxonomy" id="7994"/>
    <lineage>
        <taxon>Eukaryota</taxon>
        <taxon>Metazoa</taxon>
        <taxon>Chordata</taxon>
        <taxon>Craniata</taxon>
        <taxon>Vertebrata</taxon>
        <taxon>Euteleostomi</taxon>
        <taxon>Actinopterygii</taxon>
        <taxon>Neopterygii</taxon>
        <taxon>Teleostei</taxon>
        <taxon>Ostariophysi</taxon>
        <taxon>Characiformes</taxon>
        <taxon>Characoidei</taxon>
        <taxon>Acestrorhamphidae</taxon>
        <taxon>Acestrorhamphinae</taxon>
        <taxon>Astyanax</taxon>
    </lineage>
</organism>
<dbReference type="InterPro" id="IPR003599">
    <property type="entry name" value="Ig_sub"/>
</dbReference>
<evidence type="ECO:0000256" key="5">
    <source>
        <dbReference type="ARBA" id="ARBA00023157"/>
    </source>
</evidence>
<dbReference type="InterPro" id="IPR018159">
    <property type="entry name" value="Spectrin/alpha-actinin"/>
</dbReference>
<proteinExistence type="inferred from homology"/>
<comment type="caution">
    <text evidence="10">The sequence shown here is derived from an EMBL/GenBank/DDBJ whole genome shotgun (WGS) entry which is preliminary data.</text>
</comment>
<dbReference type="SMART" id="SM00408">
    <property type="entry name" value="IGc2"/>
    <property type="match status" value="1"/>
</dbReference>
<feature type="region of interest" description="Disordered" evidence="8">
    <location>
        <begin position="1118"/>
        <end position="1206"/>
    </location>
</feature>
<dbReference type="InterPro" id="IPR013783">
    <property type="entry name" value="Ig-like_fold"/>
</dbReference>
<evidence type="ECO:0000256" key="4">
    <source>
        <dbReference type="ARBA" id="ARBA00022737"/>
    </source>
</evidence>
<gene>
    <name evidence="10" type="primary">CCDC141</name>
    <name evidence="10" type="ORF">AMEX_G14808</name>
</gene>
<dbReference type="SUPFAM" id="SSF46966">
    <property type="entry name" value="Spectrin repeat"/>
    <property type="match status" value="3"/>
</dbReference>
<dbReference type="PANTHER" id="PTHR42757:SF44">
    <property type="entry name" value="COILED-COIL DOMAIN-CONTAINING PROTEIN 141"/>
    <property type="match status" value="1"/>
</dbReference>
<feature type="compositionally biased region" description="Polar residues" evidence="8">
    <location>
        <begin position="1172"/>
        <end position="1205"/>
    </location>
</feature>
<keyword evidence="5" id="KW-1015">Disulfide bond</keyword>
<dbReference type="OrthoDB" id="9333799at2759"/>
<feature type="region of interest" description="Disordered" evidence="8">
    <location>
        <begin position="1338"/>
        <end position="1358"/>
    </location>
</feature>
<comment type="similarity">
    <text evidence="2">Belongs to the protein kinase superfamily. CAMK Ser/Thr protein kinase family.</text>
</comment>
<feature type="domain" description="Ig-like" evidence="9">
    <location>
        <begin position="1475"/>
        <end position="1563"/>
    </location>
</feature>
<dbReference type="InterPro" id="IPR003598">
    <property type="entry name" value="Ig_sub2"/>
</dbReference>
<evidence type="ECO:0000256" key="1">
    <source>
        <dbReference type="ARBA" id="ARBA00004496"/>
    </source>
</evidence>
<evidence type="ECO:0000256" key="3">
    <source>
        <dbReference type="ARBA" id="ARBA00022490"/>
    </source>
</evidence>
<keyword evidence="4" id="KW-0677">Repeat</keyword>
<evidence type="ECO:0000259" key="9">
    <source>
        <dbReference type="PROSITE" id="PS50835"/>
    </source>
</evidence>
<reference evidence="10 11" key="1">
    <citation type="submission" date="2021-07" db="EMBL/GenBank/DDBJ databases">
        <authorList>
            <person name="Imarazene B."/>
            <person name="Zahm M."/>
            <person name="Klopp C."/>
            <person name="Cabau C."/>
            <person name="Beille S."/>
            <person name="Jouanno E."/>
            <person name="Castinel A."/>
            <person name="Lluch J."/>
            <person name="Gil L."/>
            <person name="Kuchtly C."/>
            <person name="Lopez Roques C."/>
            <person name="Donnadieu C."/>
            <person name="Parrinello H."/>
            <person name="Journot L."/>
            <person name="Du K."/>
            <person name="Schartl M."/>
            <person name="Retaux S."/>
            <person name="Guiguen Y."/>
        </authorList>
    </citation>
    <scope>NUCLEOTIDE SEQUENCE [LARGE SCALE GENOMIC DNA]</scope>
    <source>
        <strain evidence="10">Pach_M1</strain>
        <tissue evidence="10">Testis</tissue>
    </source>
</reference>
<feature type="region of interest" description="Disordered" evidence="8">
    <location>
        <begin position="1430"/>
        <end position="1483"/>
    </location>
</feature>
<keyword evidence="6" id="KW-0393">Immunoglobulin domain</keyword>
<dbReference type="SMART" id="SM00150">
    <property type="entry name" value="SPEC"/>
    <property type="match status" value="5"/>
</dbReference>
<evidence type="ECO:0000256" key="2">
    <source>
        <dbReference type="ARBA" id="ARBA00006692"/>
    </source>
</evidence>
<dbReference type="PROSITE" id="PS50835">
    <property type="entry name" value="IG_LIKE"/>
    <property type="match status" value="1"/>
</dbReference>
<accession>A0A8T2LID5</accession>
<dbReference type="SUPFAM" id="SSF48726">
    <property type="entry name" value="Immunoglobulin"/>
    <property type="match status" value="1"/>
</dbReference>
<dbReference type="EMBL" id="JAICCE010000011">
    <property type="protein sequence ID" value="KAG9271828.1"/>
    <property type="molecule type" value="Genomic_DNA"/>
</dbReference>
<dbReference type="Pfam" id="PF07679">
    <property type="entry name" value="I-set"/>
    <property type="match status" value="1"/>
</dbReference>
<feature type="region of interest" description="Disordered" evidence="8">
    <location>
        <begin position="1301"/>
        <end position="1323"/>
    </location>
</feature>
<name>A0A8T2LID5_ASTMX</name>
<dbReference type="FunFam" id="2.60.40.10:FF:000345">
    <property type="entry name" value="Muscle M-line assembly protein unc-89"/>
    <property type="match status" value="1"/>
</dbReference>
<evidence type="ECO:0000256" key="6">
    <source>
        <dbReference type="ARBA" id="ARBA00023319"/>
    </source>
</evidence>
<dbReference type="Pfam" id="PF25101">
    <property type="entry name" value="Spectrin_7"/>
    <property type="match status" value="1"/>
</dbReference>
<evidence type="ECO:0000313" key="10">
    <source>
        <dbReference type="EMBL" id="KAG9271828.1"/>
    </source>
</evidence>
<feature type="compositionally biased region" description="Basic and acidic residues" evidence="8">
    <location>
        <begin position="1118"/>
        <end position="1167"/>
    </location>
</feature>
<dbReference type="InterPro" id="IPR058157">
    <property type="entry name" value="Spectrin_met"/>
</dbReference>
<dbReference type="Proteomes" id="UP000752171">
    <property type="component" value="Unassembled WGS sequence"/>
</dbReference>
<comment type="subcellular location">
    <subcellularLocation>
        <location evidence="1">Cytoplasm</location>
    </subcellularLocation>
</comment>
<dbReference type="InterPro" id="IPR050876">
    <property type="entry name" value="IgLON_domain"/>
</dbReference>
<evidence type="ECO:0000256" key="8">
    <source>
        <dbReference type="SAM" id="MobiDB-lite"/>
    </source>
</evidence>
<keyword evidence="3" id="KW-0963">Cytoplasm</keyword>
<evidence type="ECO:0000313" key="11">
    <source>
        <dbReference type="Proteomes" id="UP000752171"/>
    </source>
</evidence>
<dbReference type="Gene3D" id="2.60.40.10">
    <property type="entry name" value="Immunoglobulins"/>
    <property type="match status" value="1"/>
</dbReference>
<dbReference type="Gene3D" id="1.20.58.60">
    <property type="match status" value="5"/>
</dbReference>
<sequence length="1573" mass="177153">MSSEGDPGRDPSTTALSTVAVQAGDTQIIISVLKSGDLIQLQLTEAHPDLLEIGNNQEESRKLLQEHDQLMTGLKRNEGRVQELLKQADETMEEKQGDERVYEAMALSLSEAWTTLTNHLQKRRTLLLLTCQFYDHALEFAIKIDESEELQSSGQDLIRTEAELSAELMQKYSNMKRGLLEKSMLVLNKSYELLDYLRGFQADSALQYGGGALAARNSQRKVDGLLELLQDRRRQVDQRMTRQIQDLELSRKICQWEKQEQEVMRWLREDAEQYLDQKLLGSSLSESEEILQEYKEFELKARDWGLLVERLVQQVVDMVSSGSGSAALLEVLSEKSRSLSAAHKHFWNLLMDRRGNLQETNSFFSSANKAFEELAVVESGIKGLKTQTVNLPDLAKQHEELHRRIRDAAADPLLRAQIILQKLSTQSAQVGGVQRMLGYLRERVDGLSRQCQAYRELAGKRQQLLASFDDLEDKITGWIKSSNGVLSSSTQPGSALSEAQDALNKHLELSTHTQGAVKELEVAGGIVEEVRKLESSNVVELSNRVSLLRDQLQNLQRNVTVRVETLRPYVRFLLSADEVEEQVKLLDCYRNRPETEEENEEVGAAVKEVMDERWQTFLQKFLSMQDQGNNFINSANMVSESLSLNVKAATSVVEKTMENLNRKKSELADLWTSWQLQYSQMKSVKKQWKKFKDQIKKVVNELKALEGSLTPVCKADVGRDLQMVMKLQENFSSTKPQFLPLNAEVEFLVKTAELLVLKGIPMKEKSERVGELLLVHQRVRDKIREHETVLSMAVKFHQLYQELDTLLRTEPVKGFSDPAQARLQLSQHQERQNHVNHLYKLALSLGADLTTTVRQSQVLVFSVQDKLECLKQGSVNWAAQASRCEENLLSNVHYCSFKEEISELKESFKDLKKKFNNLKFNYMKKNEKLRNLKAVKNQMQQIEIYAEKLQVLKKKLQAFTLKLSSSGEKHLMDSSPRELEDGMNELQRQLGDFERTVEEYRQNLELSMKLQQAMEEYQFWCDEASSTIVRVGKYSSQCKTKEAISTLYKQFEKFVWPTIPQQEERISQITELAVRLHGAEEGKKYTEKTVHKHSEIVESIKELSSGLLDLEAKLQAESLKKPQSADENKPYDTIETPEAKETGHTPEMRGPDGTKEEPPTTKPDSRKPQPGKSLSQNTPDQTRVLSETHSYTQEAYSKTITSSSTVERKEHTHTCFSHTHTFSISNSPVERDRKIYALQKTKSSSQDTPPPVPLVHGAPHNKNEASYPAEEELSFSQNVLDPGVPLDVDVHPDHLTEESFSNDEYECTSPDDMSLPPLSETPESTVDLDGYCLSSHSTHPNQCGHQGAPSQAECYPSPTTGPTCRFRAESSSFVHSPLTVPTPTIVSSTISSILRSGKPQPGTPSERHHAAVYSVHESRTETQECVHDPAPARPGHARASNMHAPPKPPLTSEPEIRRVGGARASANPAPPPHAPTFSKHLSNATVTEGSPVTLEVEVTGYPEPAVTWLKNGRTVTGDERVSLSCKEGKHVLFIQSSAERDSGRYTVSASNQAGSASSSSALHVGEKGVRRSL</sequence>
<keyword evidence="7" id="KW-0175">Coiled coil</keyword>
<feature type="compositionally biased region" description="Low complexity" evidence="8">
    <location>
        <begin position="1548"/>
        <end position="1561"/>
    </location>
</feature>